<accession>A0A2W4X9L6</accession>
<dbReference type="InterPro" id="IPR011706">
    <property type="entry name" value="Cu-oxidase_C"/>
</dbReference>
<gene>
    <name evidence="3" type="ORF">DCF15_12500</name>
</gene>
<feature type="domain" description="Plastocyanin-like" evidence="2">
    <location>
        <begin position="11"/>
        <end position="118"/>
    </location>
</feature>
<dbReference type="Pfam" id="PF07731">
    <property type="entry name" value="Cu-oxidase_2"/>
    <property type="match status" value="1"/>
</dbReference>
<reference evidence="4" key="1">
    <citation type="submission" date="2018-04" db="EMBL/GenBank/DDBJ databases">
        <authorList>
            <person name="Cornet L."/>
        </authorList>
    </citation>
    <scope>NUCLEOTIDE SEQUENCE [LARGE SCALE GENOMIC DNA]</scope>
</reference>
<dbReference type="Proteomes" id="UP000249794">
    <property type="component" value="Unassembled WGS sequence"/>
</dbReference>
<evidence type="ECO:0000313" key="4">
    <source>
        <dbReference type="Proteomes" id="UP000249794"/>
    </source>
</evidence>
<reference evidence="3 4" key="2">
    <citation type="submission" date="2018-06" db="EMBL/GenBank/DDBJ databases">
        <title>Metagenomic assembly of (sub)arctic Cyanobacteria and their associated microbiome from non-axenic cultures.</title>
        <authorList>
            <person name="Baurain D."/>
        </authorList>
    </citation>
    <scope>NUCLEOTIDE SEQUENCE [LARGE SCALE GENOMIC DNA]</scope>
    <source>
        <strain evidence="3">ULC027bin1</strain>
    </source>
</reference>
<evidence type="ECO:0000259" key="2">
    <source>
        <dbReference type="Pfam" id="PF07731"/>
    </source>
</evidence>
<comment type="caution">
    <text evidence="3">The sequence shown here is derived from an EMBL/GenBank/DDBJ whole genome shotgun (WGS) entry which is preliminary data.</text>
</comment>
<dbReference type="GO" id="GO:0016491">
    <property type="term" value="F:oxidoreductase activity"/>
    <property type="evidence" value="ECO:0007669"/>
    <property type="project" value="InterPro"/>
</dbReference>
<sequence length="122" mass="13785">MQMSFLQGMAFTLNGKTYDKDRIDVQVPLGTVEEWGIANVDADLMDHLFHLHAAPFQVISRNGQPEPYLAWKDTVLVRGGETLRLRAAFKDFPGKSVYHCHVLDHEELGMMGVIDVQADSRQ</sequence>
<organism evidence="3 4">
    <name type="scientific">Phormidesmis priestleyi</name>
    <dbReference type="NCBI Taxonomy" id="268141"/>
    <lineage>
        <taxon>Bacteria</taxon>
        <taxon>Bacillati</taxon>
        <taxon>Cyanobacteriota</taxon>
        <taxon>Cyanophyceae</taxon>
        <taxon>Leptolyngbyales</taxon>
        <taxon>Leptolyngbyaceae</taxon>
        <taxon>Phormidesmis</taxon>
    </lineage>
</organism>
<proteinExistence type="predicted"/>
<protein>
    <recommendedName>
        <fullName evidence="2">Plastocyanin-like domain-containing protein</fullName>
    </recommendedName>
</protein>
<dbReference type="GO" id="GO:0005507">
    <property type="term" value="F:copper ion binding"/>
    <property type="evidence" value="ECO:0007669"/>
    <property type="project" value="InterPro"/>
</dbReference>
<dbReference type="Gene3D" id="2.60.40.420">
    <property type="entry name" value="Cupredoxins - blue copper proteins"/>
    <property type="match status" value="1"/>
</dbReference>
<dbReference type="PROSITE" id="PS00080">
    <property type="entry name" value="MULTICOPPER_OXIDASE2"/>
    <property type="match status" value="1"/>
</dbReference>
<dbReference type="SUPFAM" id="SSF49503">
    <property type="entry name" value="Cupredoxins"/>
    <property type="match status" value="1"/>
</dbReference>
<keyword evidence="1" id="KW-0479">Metal-binding</keyword>
<name>A0A2W4X9L6_9CYAN</name>
<dbReference type="InterPro" id="IPR008972">
    <property type="entry name" value="Cupredoxin"/>
</dbReference>
<dbReference type="InterPro" id="IPR002355">
    <property type="entry name" value="Cu_oxidase_Cu_BS"/>
</dbReference>
<dbReference type="EMBL" id="QBMP01000125">
    <property type="protein sequence ID" value="PZO53780.1"/>
    <property type="molecule type" value="Genomic_DNA"/>
</dbReference>
<evidence type="ECO:0000256" key="1">
    <source>
        <dbReference type="ARBA" id="ARBA00022723"/>
    </source>
</evidence>
<dbReference type="AlphaFoldDB" id="A0A2W4X9L6"/>
<evidence type="ECO:0000313" key="3">
    <source>
        <dbReference type="EMBL" id="PZO53780.1"/>
    </source>
</evidence>
<dbReference type="CDD" id="cd13900">
    <property type="entry name" value="CuRO_3_Tth-MCO_like"/>
    <property type="match status" value="1"/>
</dbReference>